<reference evidence="1 2" key="1">
    <citation type="submission" date="2019-12" db="EMBL/GenBank/DDBJ databases">
        <authorList>
            <person name="Scholz U."/>
            <person name="Mascher M."/>
            <person name="Fiebig A."/>
        </authorList>
    </citation>
    <scope>NUCLEOTIDE SEQUENCE</scope>
</reference>
<protein>
    <submittedName>
        <fullName evidence="1">Uncharacterized protein</fullName>
    </submittedName>
</protein>
<dbReference type="EMBL" id="CACRZD030000003">
    <property type="protein sequence ID" value="CAA6657141.1"/>
    <property type="molecule type" value="Genomic_DNA"/>
</dbReference>
<evidence type="ECO:0000313" key="1">
    <source>
        <dbReference type="EMBL" id="CAA2617445.1"/>
    </source>
</evidence>
<keyword evidence="2" id="KW-1185">Reference proteome</keyword>
<sequence length="48" mass="4762">MGAPAMSLSLAVVINAEEMAAGLQCGYLCLMSAAMPDTCGVAMLVPTG</sequence>
<accession>A0A7I8IGX0</accession>
<proteinExistence type="predicted"/>
<evidence type="ECO:0000313" key="2">
    <source>
        <dbReference type="Proteomes" id="UP001189122"/>
    </source>
</evidence>
<dbReference type="AlphaFoldDB" id="A0A7I8IGX0"/>
<organism evidence="1">
    <name type="scientific">Spirodela intermedia</name>
    <name type="common">Intermediate duckweed</name>
    <dbReference type="NCBI Taxonomy" id="51605"/>
    <lineage>
        <taxon>Eukaryota</taxon>
        <taxon>Viridiplantae</taxon>
        <taxon>Streptophyta</taxon>
        <taxon>Embryophyta</taxon>
        <taxon>Tracheophyta</taxon>
        <taxon>Spermatophyta</taxon>
        <taxon>Magnoliopsida</taxon>
        <taxon>Liliopsida</taxon>
        <taxon>Araceae</taxon>
        <taxon>Lemnoideae</taxon>
        <taxon>Spirodela</taxon>
    </lineage>
</organism>
<dbReference type="Proteomes" id="UP001189122">
    <property type="component" value="Unassembled WGS sequence"/>
</dbReference>
<dbReference type="EMBL" id="LR743590">
    <property type="protein sequence ID" value="CAA2617445.1"/>
    <property type="molecule type" value="Genomic_DNA"/>
</dbReference>
<name>A0A7I8IGX0_SPIIN</name>
<gene>
    <name evidence="1" type="ORF">SI7747_03003611</name>
</gene>